<sequence length="656" mass="71110">MTARVEQPKPAAATAMGERRIHWRVPALMFGALVAGIGCAAGHHCINSYWDGRPVPDESTQRWINRLGTAFAFLVKTALSLASGYAYIQYFWLVVRKRPFRLEGLDSLTSVLHDLSAMLQVGLWISVPGLTLIAIGTWLLPLVAVITPGTLTVSTQIVTSSMATTPPQLDLDGTRYAVTVGTVTNVPVFDIQGPTSELMRTTISSASQQAIMYIEPPAVNSTYQLNFFGPSLQCNIPAEKELAEFNRQLNQTINPGIGGNGGPNGYLGVNHRMNYHLSYNAWCPPKESEWAPTNRTFGHPTWFTNDTSPPQLIDVGNPEGEGRLYVLISPYQPASTSSYYYDNPQVLMECQMRNASYAVTIRNAGREQNVTIDRVEHLNTVRTDVLGLPRSQGASVSSANTAYTAIMWAFGALLNGQAVITVQANQQPAYTSTLVQTTALRPYIEQPDAADFTNATIKNILEGLFHNITLSLLSSTAFQRNASTAEPIATQIQLAKVVFVYRTSDLLIPYGLSILFAIASCVVGSIALSRNGAAYNHDFTTMLRTTRKPDLDDLVGAAETTGCTPLDSQLGRRMVIFDTGVESGVAGFTTILSSRSGDTDPEGKLAALMAPKHSIDKDLPKLPGMADEAPVSGYSTDRSEVVGVDATPPVLWAPRQ</sequence>
<organism evidence="3 4">
    <name type="scientific">Cercophora scortea</name>
    <dbReference type="NCBI Taxonomy" id="314031"/>
    <lineage>
        <taxon>Eukaryota</taxon>
        <taxon>Fungi</taxon>
        <taxon>Dikarya</taxon>
        <taxon>Ascomycota</taxon>
        <taxon>Pezizomycotina</taxon>
        <taxon>Sordariomycetes</taxon>
        <taxon>Sordariomycetidae</taxon>
        <taxon>Sordariales</taxon>
        <taxon>Lasiosphaeriaceae</taxon>
        <taxon>Cercophora</taxon>
    </lineage>
</organism>
<evidence type="ECO:0000313" key="4">
    <source>
        <dbReference type="Proteomes" id="UP001286456"/>
    </source>
</evidence>
<dbReference type="AlphaFoldDB" id="A0AAE0IVG3"/>
<keyword evidence="4" id="KW-1185">Reference proteome</keyword>
<reference evidence="3" key="2">
    <citation type="submission" date="2023-06" db="EMBL/GenBank/DDBJ databases">
        <authorList>
            <consortium name="Lawrence Berkeley National Laboratory"/>
            <person name="Haridas S."/>
            <person name="Hensen N."/>
            <person name="Bonometti L."/>
            <person name="Westerberg I."/>
            <person name="Brannstrom I.O."/>
            <person name="Guillou S."/>
            <person name="Cros-Aarteil S."/>
            <person name="Calhoun S."/>
            <person name="Kuo A."/>
            <person name="Mondo S."/>
            <person name="Pangilinan J."/>
            <person name="Riley R."/>
            <person name="Labutti K."/>
            <person name="Andreopoulos B."/>
            <person name="Lipzen A."/>
            <person name="Chen C."/>
            <person name="Yanf M."/>
            <person name="Daum C."/>
            <person name="Ng V."/>
            <person name="Clum A."/>
            <person name="Steindorff A."/>
            <person name="Ohm R."/>
            <person name="Martin F."/>
            <person name="Silar P."/>
            <person name="Natvig D."/>
            <person name="Lalanne C."/>
            <person name="Gautier V."/>
            <person name="Ament-Velasquez S.L."/>
            <person name="Kruys A."/>
            <person name="Hutchinson M.I."/>
            <person name="Powell A.J."/>
            <person name="Barry K."/>
            <person name="Miller A.N."/>
            <person name="Grigoriev I.V."/>
            <person name="Debuchy R."/>
            <person name="Gladieux P."/>
            <person name="Thoren M.H."/>
            <person name="Johannesson H."/>
        </authorList>
    </citation>
    <scope>NUCLEOTIDE SEQUENCE</scope>
    <source>
        <strain evidence="3">SMH4131-1</strain>
    </source>
</reference>
<keyword evidence="2" id="KW-1133">Transmembrane helix</keyword>
<dbReference type="EMBL" id="JAUEPO010000002">
    <property type="protein sequence ID" value="KAK3331690.1"/>
    <property type="molecule type" value="Genomic_DNA"/>
</dbReference>
<protein>
    <submittedName>
        <fullName evidence="3">Uncharacterized protein</fullName>
    </submittedName>
</protein>
<feature type="transmembrane region" description="Helical" evidence="2">
    <location>
        <begin position="115"/>
        <end position="140"/>
    </location>
</feature>
<accession>A0AAE0IVG3</accession>
<proteinExistence type="predicted"/>
<evidence type="ECO:0000256" key="2">
    <source>
        <dbReference type="SAM" id="Phobius"/>
    </source>
</evidence>
<keyword evidence="2" id="KW-0812">Transmembrane</keyword>
<name>A0AAE0IVG3_9PEZI</name>
<feature type="transmembrane region" description="Helical" evidence="2">
    <location>
        <begin position="70"/>
        <end position="95"/>
    </location>
</feature>
<evidence type="ECO:0000256" key="1">
    <source>
        <dbReference type="SAM" id="MobiDB-lite"/>
    </source>
</evidence>
<feature type="transmembrane region" description="Helical" evidence="2">
    <location>
        <begin position="27"/>
        <end position="50"/>
    </location>
</feature>
<feature type="transmembrane region" description="Helical" evidence="2">
    <location>
        <begin position="507"/>
        <end position="528"/>
    </location>
</feature>
<dbReference type="Proteomes" id="UP001286456">
    <property type="component" value="Unassembled WGS sequence"/>
</dbReference>
<comment type="caution">
    <text evidence="3">The sequence shown here is derived from an EMBL/GenBank/DDBJ whole genome shotgun (WGS) entry which is preliminary data.</text>
</comment>
<dbReference type="PANTHER" id="PTHR35041:SF6">
    <property type="entry name" value="FORMYLMETHIONINE DEFORMYLASE-LIKE PROTEIN-RELATED"/>
    <property type="match status" value="1"/>
</dbReference>
<gene>
    <name evidence="3" type="ORF">B0T19DRAFT_472732</name>
</gene>
<feature type="region of interest" description="Disordered" evidence="1">
    <location>
        <begin position="617"/>
        <end position="637"/>
    </location>
</feature>
<dbReference type="PANTHER" id="PTHR35041">
    <property type="entry name" value="MEDIATOR OF RNA POLYMERASE II TRANSCRIPTION SUBUNIT 1"/>
    <property type="match status" value="1"/>
</dbReference>
<reference evidence="3" key="1">
    <citation type="journal article" date="2023" name="Mol. Phylogenet. Evol.">
        <title>Genome-scale phylogeny and comparative genomics of the fungal order Sordariales.</title>
        <authorList>
            <person name="Hensen N."/>
            <person name="Bonometti L."/>
            <person name="Westerberg I."/>
            <person name="Brannstrom I.O."/>
            <person name="Guillou S."/>
            <person name="Cros-Aarteil S."/>
            <person name="Calhoun S."/>
            <person name="Haridas S."/>
            <person name="Kuo A."/>
            <person name="Mondo S."/>
            <person name="Pangilinan J."/>
            <person name="Riley R."/>
            <person name="LaButti K."/>
            <person name="Andreopoulos B."/>
            <person name="Lipzen A."/>
            <person name="Chen C."/>
            <person name="Yan M."/>
            <person name="Daum C."/>
            <person name="Ng V."/>
            <person name="Clum A."/>
            <person name="Steindorff A."/>
            <person name="Ohm R.A."/>
            <person name="Martin F."/>
            <person name="Silar P."/>
            <person name="Natvig D.O."/>
            <person name="Lalanne C."/>
            <person name="Gautier V."/>
            <person name="Ament-Velasquez S.L."/>
            <person name="Kruys A."/>
            <person name="Hutchinson M.I."/>
            <person name="Powell A.J."/>
            <person name="Barry K."/>
            <person name="Miller A.N."/>
            <person name="Grigoriev I.V."/>
            <person name="Debuchy R."/>
            <person name="Gladieux P."/>
            <person name="Hiltunen Thoren M."/>
            <person name="Johannesson H."/>
        </authorList>
    </citation>
    <scope>NUCLEOTIDE SEQUENCE</scope>
    <source>
        <strain evidence="3">SMH4131-1</strain>
    </source>
</reference>
<evidence type="ECO:0000313" key="3">
    <source>
        <dbReference type="EMBL" id="KAK3331690.1"/>
    </source>
</evidence>
<keyword evidence="2" id="KW-0472">Membrane</keyword>